<feature type="domain" description="Bacterial transcriptional activator" evidence="3">
    <location>
        <begin position="89"/>
        <end position="223"/>
    </location>
</feature>
<protein>
    <recommendedName>
        <fullName evidence="3">Bacterial transcriptional activator domain-containing protein</fullName>
    </recommendedName>
</protein>
<dbReference type="PANTHER" id="PTHR16305">
    <property type="entry name" value="TESTICULAR SOLUBLE ADENYLYL CYCLASE"/>
    <property type="match status" value="1"/>
</dbReference>
<dbReference type="RefSeq" id="WP_264777826.1">
    <property type="nucleotide sequence ID" value="NZ_AP026561.1"/>
</dbReference>
<evidence type="ECO:0000313" key="4">
    <source>
        <dbReference type="EMBL" id="BDP43333.1"/>
    </source>
</evidence>
<name>A0ABM8AHQ3_9DEIO</name>
<sequence>MLELTVLGPPHCTLGTSPLPLRPRRLLLLTYLLLEGPLDRGPLAALFWSHLETGEARAKLRLELHRLQHSVVGPWLRLAGERVGLEAECDARRVEEAVREQRWEEVVALSRGELLQGLADDAPGVQGWLEARREGFALQLREALEHSAEREERVGRVEAALTYRRRLLALEPMSEAYCDALILRLRALSRSGEAHTLETRFRERFQKELGYAPQLRSMVPGVQAALSHEVPVLPPRPPARPSLLDPPLVGREDLWAALDHWWASPTPVALLEGEAGIGKSHLAADWAQHHAANMTVVLQGVEMGRQVPYYALVEVLRHAPPERLHDLQPVWARELARVWPDWPGALDSDLGERPPAAGTALGLLEALSQALQLVVQDARLVLLEDVHWLDDATLGVLEHVLRRWGTGGNAPRFLATARPGERVESPQLHAWLLDLEGRNMLRRLPLTPLGELAVLKLIRQLSGSPHATGFARRLARLSGGNPYALLAFVQGLFEQGELALAPGGEWLLTLSLEALEAQLNPNLREVLLTAVTRRGEVVLRFLGTAALLTPPLDFEAVRQGAGLEEEQALDALEVALAHRWLRSSEGGGYRFGHDLLRRAVEAQLTPERARRLHLRLAAHLEHAGTSPAALAHHLEQGGERARAYPLWRAAAEQADVVWAHHEALKFLSHALACTDDVEQRTDLHLERGRHARFLNALTTWEAELDQAAALLHPMPGQPGGQRWAIQRTHLLWHRGERAAALAFSTPWLEPRASEEGVTLLHDRAWILLELGRPAEAQSALQAAQTALPDLSARLRANLLNTQASVCYELQDVPGGLACAQEAIALFRDLGNRPGMASALTTLACLHYLQQDALAERNALVWGLECAREAGHLHLQRSLLNLLALFCLRQAEGMEGLSYATEGLELCEDLQDSRGAAQFSEYLHALSGLRHAAGKGLEELGTAEPRV</sequence>
<dbReference type="InterPro" id="IPR027417">
    <property type="entry name" value="P-loop_NTPase"/>
</dbReference>
<dbReference type="EMBL" id="AP026561">
    <property type="protein sequence ID" value="BDP43333.1"/>
    <property type="molecule type" value="Genomic_DNA"/>
</dbReference>
<keyword evidence="5" id="KW-1185">Reference proteome</keyword>
<dbReference type="Pfam" id="PF13191">
    <property type="entry name" value="AAA_16"/>
    <property type="match status" value="1"/>
</dbReference>
<evidence type="ECO:0000259" key="3">
    <source>
        <dbReference type="SMART" id="SM01043"/>
    </source>
</evidence>
<proteinExistence type="predicted"/>
<keyword evidence="4" id="KW-0614">Plasmid</keyword>
<dbReference type="InterPro" id="IPR005158">
    <property type="entry name" value="BTAD"/>
</dbReference>
<keyword evidence="1" id="KW-0547">Nucleotide-binding</keyword>
<organism evidence="4 5">
    <name type="scientific">Deinococcus aetherius</name>
    <dbReference type="NCBI Taxonomy" id="200252"/>
    <lineage>
        <taxon>Bacteria</taxon>
        <taxon>Thermotogati</taxon>
        <taxon>Deinococcota</taxon>
        <taxon>Deinococci</taxon>
        <taxon>Deinococcales</taxon>
        <taxon>Deinococcaceae</taxon>
        <taxon>Deinococcus</taxon>
    </lineage>
</organism>
<dbReference type="SUPFAM" id="SSF52540">
    <property type="entry name" value="P-loop containing nucleoside triphosphate hydrolases"/>
    <property type="match status" value="1"/>
</dbReference>
<reference evidence="4" key="1">
    <citation type="submission" date="2022-07" db="EMBL/GenBank/DDBJ databases">
        <title>Complete Genome Sequence of the Radioresistant Bacterium Deinococcus aetherius ST0316, Isolated from the Air Dust collected in Lower Stratosphere above Japan.</title>
        <authorList>
            <person name="Satoh K."/>
            <person name="Hagiwara K."/>
            <person name="Katsumata K."/>
            <person name="Kubo A."/>
            <person name="Yokobori S."/>
            <person name="Yamagishi A."/>
            <person name="Oono Y."/>
            <person name="Narumi I."/>
        </authorList>
    </citation>
    <scope>NUCLEOTIDE SEQUENCE</scope>
    <source>
        <strain evidence="4">ST0316</strain>
        <plasmid evidence="4">pDAETH-1</plasmid>
    </source>
</reference>
<evidence type="ECO:0000313" key="5">
    <source>
        <dbReference type="Proteomes" id="UP001064971"/>
    </source>
</evidence>
<keyword evidence="2" id="KW-0067">ATP-binding</keyword>
<dbReference type="InterPro" id="IPR011990">
    <property type="entry name" value="TPR-like_helical_dom_sf"/>
</dbReference>
<dbReference type="SUPFAM" id="SSF48452">
    <property type="entry name" value="TPR-like"/>
    <property type="match status" value="2"/>
</dbReference>
<evidence type="ECO:0000256" key="1">
    <source>
        <dbReference type="ARBA" id="ARBA00022741"/>
    </source>
</evidence>
<geneLocation type="plasmid" evidence="4 5">
    <name>pDAETH-1</name>
</geneLocation>
<accession>A0ABM8AHQ3</accession>
<dbReference type="SMART" id="SM01043">
    <property type="entry name" value="BTAD"/>
    <property type="match status" value="1"/>
</dbReference>
<dbReference type="Gene3D" id="1.25.40.10">
    <property type="entry name" value="Tetratricopeptide repeat domain"/>
    <property type="match status" value="2"/>
</dbReference>
<dbReference type="Pfam" id="PF03704">
    <property type="entry name" value="BTAD"/>
    <property type="match status" value="1"/>
</dbReference>
<evidence type="ECO:0000256" key="2">
    <source>
        <dbReference type="ARBA" id="ARBA00022840"/>
    </source>
</evidence>
<dbReference type="InterPro" id="IPR041664">
    <property type="entry name" value="AAA_16"/>
</dbReference>
<gene>
    <name evidence="4" type="ORF">DAETH_33020</name>
</gene>
<dbReference type="PANTHER" id="PTHR16305:SF35">
    <property type="entry name" value="TRANSCRIPTIONAL ACTIVATOR DOMAIN"/>
    <property type="match status" value="1"/>
</dbReference>
<dbReference type="Proteomes" id="UP001064971">
    <property type="component" value="Plasmid pDAETH-1"/>
</dbReference>